<organism evidence="8 9">
    <name type="scientific">Demequina lutea</name>
    <dbReference type="NCBI Taxonomy" id="431489"/>
    <lineage>
        <taxon>Bacteria</taxon>
        <taxon>Bacillati</taxon>
        <taxon>Actinomycetota</taxon>
        <taxon>Actinomycetes</taxon>
        <taxon>Micrococcales</taxon>
        <taxon>Demequinaceae</taxon>
        <taxon>Demequina</taxon>
    </lineage>
</organism>
<keyword evidence="2" id="KW-1003">Cell membrane</keyword>
<dbReference type="Proteomes" id="UP000547973">
    <property type="component" value="Unassembled WGS sequence"/>
</dbReference>
<feature type="transmembrane region" description="Helical" evidence="6">
    <location>
        <begin position="361"/>
        <end position="387"/>
    </location>
</feature>
<feature type="domain" description="ABC3 transporter permease C-terminal" evidence="7">
    <location>
        <begin position="270"/>
        <end position="386"/>
    </location>
</feature>
<feature type="transmembrane region" description="Helical" evidence="6">
    <location>
        <begin position="265"/>
        <end position="286"/>
    </location>
</feature>
<evidence type="ECO:0000259" key="7">
    <source>
        <dbReference type="Pfam" id="PF02687"/>
    </source>
</evidence>
<dbReference type="InterPro" id="IPR038766">
    <property type="entry name" value="Membrane_comp_ABC_pdt"/>
</dbReference>
<dbReference type="Pfam" id="PF02687">
    <property type="entry name" value="FtsX"/>
    <property type="match status" value="1"/>
</dbReference>
<gene>
    <name evidence="8" type="ORF">BKA03_000281</name>
</gene>
<name>A0A7Y9Z7C9_9MICO</name>
<comment type="subcellular location">
    <subcellularLocation>
        <location evidence="1">Cell membrane</location>
        <topology evidence="1">Multi-pass membrane protein</topology>
    </subcellularLocation>
</comment>
<evidence type="ECO:0000256" key="6">
    <source>
        <dbReference type="SAM" id="Phobius"/>
    </source>
</evidence>
<evidence type="ECO:0000256" key="1">
    <source>
        <dbReference type="ARBA" id="ARBA00004651"/>
    </source>
</evidence>
<keyword evidence="4 6" id="KW-1133">Transmembrane helix</keyword>
<evidence type="ECO:0000313" key="8">
    <source>
        <dbReference type="EMBL" id="NYI40162.1"/>
    </source>
</evidence>
<dbReference type="GO" id="GO:0005886">
    <property type="term" value="C:plasma membrane"/>
    <property type="evidence" value="ECO:0007669"/>
    <property type="project" value="UniProtKB-SubCell"/>
</dbReference>
<evidence type="ECO:0000313" key="9">
    <source>
        <dbReference type="Proteomes" id="UP000547973"/>
    </source>
</evidence>
<comment type="caution">
    <text evidence="8">The sequence shown here is derived from an EMBL/GenBank/DDBJ whole genome shotgun (WGS) entry which is preliminary data.</text>
</comment>
<proteinExistence type="predicted"/>
<evidence type="ECO:0000256" key="2">
    <source>
        <dbReference type="ARBA" id="ARBA00022475"/>
    </source>
</evidence>
<evidence type="ECO:0000256" key="3">
    <source>
        <dbReference type="ARBA" id="ARBA00022692"/>
    </source>
</evidence>
<dbReference type="RefSeq" id="WP_062074849.1">
    <property type="nucleotide sequence ID" value="NZ_BBRC01000004.1"/>
</dbReference>
<reference evidence="8 9" key="1">
    <citation type="submission" date="2020-07" db="EMBL/GenBank/DDBJ databases">
        <title>Sequencing the genomes of 1000 actinobacteria strains.</title>
        <authorList>
            <person name="Klenk H.-P."/>
        </authorList>
    </citation>
    <scope>NUCLEOTIDE SEQUENCE [LARGE SCALE GENOMIC DNA]</scope>
    <source>
        <strain evidence="8 9">DSM 19970</strain>
    </source>
</reference>
<keyword evidence="5 6" id="KW-0472">Membrane</keyword>
<sequence length="412" mass="42778">MIRTLLRELRRSQGFPARGALVLVLFAVELASFTMVSVSTRAAEQSRADHAQGTDREHMAFVGAWTNGPGVERGSGNGIAEPEALAKLSADIHTADPRVFAWEQFYPSIVGLRGRYMFNAVDPLSPLALAEGRAPDQGEVAISRQIATELGIGVGDELSLTAERDVPGADLTLTVTGILREPSSDAVEYNMGSAVVSLEDAGALAVSTGSFAELNADGAVTAVLFRVFWWDGSVPASAAPYIASDEGGDFGGAPSGYRIKGAEEVLTTSLAVLFAVATLVAAGLAARNQVQSRSRWVGTVRELGAKRRQVAAAALIEASITGGAVAVLGGVMGWATNAVLLAHTNTNTPATFLPSTAPYPAWALGATLLLSLLLAAALSLVPAYWAARALPGERSSEALEPAERIATTEGAP</sequence>
<accession>A0A7Y9Z7C9</accession>
<keyword evidence="3 6" id="KW-0812">Transmembrane</keyword>
<dbReference type="EMBL" id="JACBZO010000001">
    <property type="protein sequence ID" value="NYI40162.1"/>
    <property type="molecule type" value="Genomic_DNA"/>
</dbReference>
<evidence type="ECO:0000256" key="5">
    <source>
        <dbReference type="ARBA" id="ARBA00023136"/>
    </source>
</evidence>
<dbReference type="AlphaFoldDB" id="A0A7Y9Z7C9"/>
<dbReference type="PANTHER" id="PTHR30287">
    <property type="entry name" value="MEMBRANE COMPONENT OF PREDICTED ABC SUPERFAMILY METABOLITE UPTAKE TRANSPORTER"/>
    <property type="match status" value="1"/>
</dbReference>
<feature type="transmembrane region" description="Helical" evidence="6">
    <location>
        <begin position="310"/>
        <end position="335"/>
    </location>
</feature>
<evidence type="ECO:0000256" key="4">
    <source>
        <dbReference type="ARBA" id="ARBA00022989"/>
    </source>
</evidence>
<protein>
    <submittedName>
        <fullName evidence="8">Putative lysophospholipase L1 biosynthesis ABC-type transport system permease subunit</fullName>
    </submittedName>
</protein>
<keyword evidence="9" id="KW-1185">Reference proteome</keyword>
<dbReference type="OrthoDB" id="5141223at2"/>
<dbReference type="InterPro" id="IPR003838">
    <property type="entry name" value="ABC3_permease_C"/>
</dbReference>
<dbReference type="PANTHER" id="PTHR30287:SF2">
    <property type="entry name" value="BLL1001 PROTEIN"/>
    <property type="match status" value="1"/>
</dbReference>